<protein>
    <submittedName>
        <fullName evidence="2">Uncharacterized protein</fullName>
    </submittedName>
</protein>
<organism evidence="2 3">
    <name type="scientific">Septoria linicola</name>
    <dbReference type="NCBI Taxonomy" id="215465"/>
    <lineage>
        <taxon>Eukaryota</taxon>
        <taxon>Fungi</taxon>
        <taxon>Dikarya</taxon>
        <taxon>Ascomycota</taxon>
        <taxon>Pezizomycotina</taxon>
        <taxon>Dothideomycetes</taxon>
        <taxon>Dothideomycetidae</taxon>
        <taxon>Mycosphaerellales</taxon>
        <taxon>Mycosphaerellaceae</taxon>
        <taxon>Septoria</taxon>
    </lineage>
</organism>
<accession>A0A9Q9AFX6</accession>
<name>A0A9Q9AFX6_9PEZI</name>
<feature type="transmembrane region" description="Helical" evidence="1">
    <location>
        <begin position="87"/>
        <end position="112"/>
    </location>
</feature>
<dbReference type="AlphaFoldDB" id="A0A9Q9AFX6"/>
<sequence>MEAAYASFAKVDQLAGFLDSCRSRPGQRSADDFPTNLRRKSSLTPSQYVLINVQISTRTLTNILVDGGQAWVFLFGRISNDRELSQATLHLTILSLVINVLTILLVLLAIAYSDIAGMTPWNARACSSHYPNLEAEGAAQGYKICTAVGINNRVYWSATSLALYQLVLEIVTLLQHFFGRERSAHERQLRRNKLQRFAEYSRKKVRQVLDGELREKED</sequence>
<feature type="transmembrane region" description="Helical" evidence="1">
    <location>
        <begin position="161"/>
        <end position="178"/>
    </location>
</feature>
<keyword evidence="3" id="KW-1185">Reference proteome</keyword>
<evidence type="ECO:0000313" key="3">
    <source>
        <dbReference type="Proteomes" id="UP001056384"/>
    </source>
</evidence>
<evidence type="ECO:0000256" key="1">
    <source>
        <dbReference type="SAM" id="Phobius"/>
    </source>
</evidence>
<dbReference type="Proteomes" id="UP001056384">
    <property type="component" value="Chromosome 1"/>
</dbReference>
<keyword evidence="1" id="KW-0472">Membrane</keyword>
<keyword evidence="1" id="KW-0812">Transmembrane</keyword>
<dbReference type="EMBL" id="CP099418">
    <property type="protein sequence ID" value="USW46794.1"/>
    <property type="molecule type" value="Genomic_DNA"/>
</dbReference>
<gene>
    <name evidence="2" type="ORF">Slin15195_G001130</name>
</gene>
<proteinExistence type="predicted"/>
<keyword evidence="1" id="KW-1133">Transmembrane helix</keyword>
<evidence type="ECO:0000313" key="2">
    <source>
        <dbReference type="EMBL" id="USW46794.1"/>
    </source>
</evidence>
<reference evidence="2" key="1">
    <citation type="submission" date="2022-06" db="EMBL/GenBank/DDBJ databases">
        <title>Complete genome sequences of two strains of the flax pathogen Septoria linicola.</title>
        <authorList>
            <person name="Lapalu N."/>
            <person name="Simon A."/>
            <person name="Demenou B."/>
            <person name="Paumier D."/>
            <person name="Guillot M.-P."/>
            <person name="Gout L."/>
            <person name="Valade R."/>
        </authorList>
    </citation>
    <scope>NUCLEOTIDE SEQUENCE</scope>
    <source>
        <strain evidence="2">SE15195</strain>
    </source>
</reference>